<protein>
    <submittedName>
        <fullName evidence="1">Uncharacterized protein</fullName>
    </submittedName>
</protein>
<gene>
    <name evidence="1" type="ORF">TRICI_002319</name>
</gene>
<name>A0A642V762_9ASCO</name>
<reference evidence="1" key="1">
    <citation type="journal article" date="2019" name="G3 (Bethesda)">
        <title>Genome Assemblies of Two Rare Opportunistic Yeast Pathogens: Diutina rugosa (syn. Candida rugosa) and Trichomonascus ciferrii (syn. Candida ciferrii).</title>
        <authorList>
            <person name="Mixao V."/>
            <person name="Saus E."/>
            <person name="Hansen A.P."/>
            <person name="Lass-Florl C."/>
            <person name="Gabaldon T."/>
        </authorList>
    </citation>
    <scope>NUCLEOTIDE SEQUENCE</scope>
    <source>
        <strain evidence="1">CBS 4856</strain>
    </source>
</reference>
<sequence length="76" mass="8350">MKFGLGEDQLYNYTSSDEFEDALDVTAEAGRRLSLYAGSMATYQRRTSTLLMSGGKISLSISVSTVSRSWRVSRSG</sequence>
<dbReference type="EMBL" id="SWFS01000159">
    <property type="protein sequence ID" value="KAA8915535.1"/>
    <property type="molecule type" value="Genomic_DNA"/>
</dbReference>
<dbReference type="Proteomes" id="UP000761534">
    <property type="component" value="Unassembled WGS sequence"/>
</dbReference>
<keyword evidence="2" id="KW-1185">Reference proteome</keyword>
<dbReference type="VEuPathDB" id="FungiDB:TRICI_002319"/>
<comment type="caution">
    <text evidence="1">The sequence shown here is derived from an EMBL/GenBank/DDBJ whole genome shotgun (WGS) entry which is preliminary data.</text>
</comment>
<accession>A0A642V762</accession>
<evidence type="ECO:0000313" key="2">
    <source>
        <dbReference type="Proteomes" id="UP000761534"/>
    </source>
</evidence>
<dbReference type="AlphaFoldDB" id="A0A642V762"/>
<organism evidence="1 2">
    <name type="scientific">Trichomonascus ciferrii</name>
    <dbReference type="NCBI Taxonomy" id="44093"/>
    <lineage>
        <taxon>Eukaryota</taxon>
        <taxon>Fungi</taxon>
        <taxon>Dikarya</taxon>
        <taxon>Ascomycota</taxon>
        <taxon>Saccharomycotina</taxon>
        <taxon>Dipodascomycetes</taxon>
        <taxon>Dipodascales</taxon>
        <taxon>Trichomonascaceae</taxon>
        <taxon>Trichomonascus</taxon>
        <taxon>Trichomonascus ciferrii complex</taxon>
    </lineage>
</organism>
<proteinExistence type="predicted"/>
<evidence type="ECO:0000313" key="1">
    <source>
        <dbReference type="EMBL" id="KAA8915535.1"/>
    </source>
</evidence>